<proteinExistence type="predicted"/>
<accession>A0A8J5TK75</accession>
<keyword evidence="3" id="KW-1185">Reference proteome</keyword>
<feature type="chain" id="PRO_5035215083" evidence="1">
    <location>
        <begin position="28"/>
        <end position="190"/>
    </location>
</feature>
<dbReference type="AlphaFoldDB" id="A0A8J5TK75"/>
<comment type="caution">
    <text evidence="2">The sequence shown here is derived from an EMBL/GenBank/DDBJ whole genome shotgun (WGS) entry which is preliminary data.</text>
</comment>
<evidence type="ECO:0000313" key="2">
    <source>
        <dbReference type="EMBL" id="KAG7173657.1"/>
    </source>
</evidence>
<dbReference type="OrthoDB" id="6578546at2759"/>
<name>A0A8J5TK75_HOMAM</name>
<evidence type="ECO:0000256" key="1">
    <source>
        <dbReference type="SAM" id="SignalP"/>
    </source>
</evidence>
<dbReference type="Proteomes" id="UP000747542">
    <property type="component" value="Unassembled WGS sequence"/>
</dbReference>
<reference evidence="2" key="1">
    <citation type="journal article" date="2021" name="Sci. Adv.">
        <title>The American lobster genome reveals insights on longevity, neural, and immune adaptations.</title>
        <authorList>
            <person name="Polinski J.M."/>
            <person name="Zimin A.V."/>
            <person name="Clark K.F."/>
            <person name="Kohn A.B."/>
            <person name="Sadowski N."/>
            <person name="Timp W."/>
            <person name="Ptitsyn A."/>
            <person name="Khanna P."/>
            <person name="Romanova D.Y."/>
            <person name="Williams P."/>
            <person name="Greenwood S.J."/>
            <person name="Moroz L.L."/>
            <person name="Walt D.R."/>
            <person name="Bodnar A.G."/>
        </authorList>
    </citation>
    <scope>NUCLEOTIDE SEQUENCE</scope>
    <source>
        <strain evidence="2">GMGI-L3</strain>
    </source>
</reference>
<evidence type="ECO:0000313" key="3">
    <source>
        <dbReference type="Proteomes" id="UP000747542"/>
    </source>
</evidence>
<sequence length="190" mass="22536">MTRTRRKLPLILCCLIVIFLFVKKGKQLQQYEHFIPNQEPKAVWDVLADFSNMPHLNTRIQKWELLDESGNYDSWRYRVITYEDMIGGFIFGLNENHGEVLVEPVSPPDHYYHQEVYTTKSLYGLIIIKNYGKMHLRRATEEGVTGTLAKQEVFSDCPLLFHYLCDVEMRLGREEFFKNLANWFSKEQQH</sequence>
<organism evidence="2 3">
    <name type="scientific">Homarus americanus</name>
    <name type="common">American lobster</name>
    <dbReference type="NCBI Taxonomy" id="6706"/>
    <lineage>
        <taxon>Eukaryota</taxon>
        <taxon>Metazoa</taxon>
        <taxon>Ecdysozoa</taxon>
        <taxon>Arthropoda</taxon>
        <taxon>Crustacea</taxon>
        <taxon>Multicrustacea</taxon>
        <taxon>Malacostraca</taxon>
        <taxon>Eumalacostraca</taxon>
        <taxon>Eucarida</taxon>
        <taxon>Decapoda</taxon>
        <taxon>Pleocyemata</taxon>
        <taxon>Astacidea</taxon>
        <taxon>Nephropoidea</taxon>
        <taxon>Nephropidae</taxon>
        <taxon>Homarus</taxon>
    </lineage>
</organism>
<keyword evidence="1" id="KW-0732">Signal</keyword>
<dbReference type="EMBL" id="JAHLQT010009070">
    <property type="protein sequence ID" value="KAG7173657.1"/>
    <property type="molecule type" value="Genomic_DNA"/>
</dbReference>
<gene>
    <name evidence="2" type="ORF">Hamer_G017940</name>
</gene>
<protein>
    <submittedName>
        <fullName evidence="2">Uncharacterized protein</fullName>
    </submittedName>
</protein>
<feature type="signal peptide" evidence="1">
    <location>
        <begin position="1"/>
        <end position="27"/>
    </location>
</feature>